<reference evidence="3 4" key="1">
    <citation type="journal article" date="2017" name="BMC Genomics">
        <title>Whole-genome assembly of Babesia ovata and comparative genomics between closely related pathogens.</title>
        <authorList>
            <person name="Yamagishi J."/>
            <person name="Asada M."/>
            <person name="Hakimi H."/>
            <person name="Tanaka T.Q."/>
            <person name="Sugimoto C."/>
            <person name="Kawazu S."/>
        </authorList>
    </citation>
    <scope>NUCLEOTIDE SEQUENCE [LARGE SCALE GENOMIC DNA]</scope>
    <source>
        <strain evidence="3 4">Miyake</strain>
    </source>
</reference>
<dbReference type="GeneID" id="39872981"/>
<feature type="coiled-coil region" evidence="1">
    <location>
        <begin position="583"/>
        <end position="617"/>
    </location>
</feature>
<dbReference type="SUPFAM" id="SSF103657">
    <property type="entry name" value="BAR/IMD domain-like"/>
    <property type="match status" value="1"/>
</dbReference>
<organism evidence="3 4">
    <name type="scientific">Babesia ovata</name>
    <dbReference type="NCBI Taxonomy" id="189622"/>
    <lineage>
        <taxon>Eukaryota</taxon>
        <taxon>Sar</taxon>
        <taxon>Alveolata</taxon>
        <taxon>Apicomplexa</taxon>
        <taxon>Aconoidasida</taxon>
        <taxon>Piroplasmida</taxon>
        <taxon>Babesiidae</taxon>
        <taxon>Babesia</taxon>
    </lineage>
</organism>
<comment type="caution">
    <text evidence="3">The sequence shown here is derived from an EMBL/GenBank/DDBJ whole genome shotgun (WGS) entry which is preliminary data.</text>
</comment>
<dbReference type="EMBL" id="BDSA01000001">
    <property type="protein sequence ID" value="GBE59211.1"/>
    <property type="molecule type" value="Genomic_DNA"/>
</dbReference>
<evidence type="ECO:0000256" key="2">
    <source>
        <dbReference type="SAM" id="MobiDB-lite"/>
    </source>
</evidence>
<dbReference type="InterPro" id="IPR027267">
    <property type="entry name" value="AH/BAR_dom_sf"/>
</dbReference>
<evidence type="ECO:0008006" key="5">
    <source>
        <dbReference type="Google" id="ProtNLM"/>
    </source>
</evidence>
<keyword evidence="1" id="KW-0175">Coiled coil</keyword>
<proteinExistence type="predicted"/>
<name>A0A2H6K892_9APIC</name>
<dbReference type="VEuPathDB" id="PiroplasmaDB:BOVATA_007040"/>
<evidence type="ECO:0000313" key="3">
    <source>
        <dbReference type="EMBL" id="GBE59211.1"/>
    </source>
</evidence>
<dbReference type="Proteomes" id="UP000236319">
    <property type="component" value="Unassembled WGS sequence"/>
</dbReference>
<accession>A0A2H6K892</accession>
<sequence>MAPKALTDCPENLRESIDWLIQVRHGNGEKGLTNLAEAVKKLIEGAIENATSSLKERKEQLECSGKSWESDSHCHTLKEAIEKEKESGNEDKISKAQSKYNDHYNDVHYLTEDARGKALDDIDARRISLGQLAGQLSGFIGGSGEIQKAILNGLQSNVNQLEKLLNKSCGGEGCDCDKYPEKFSEGLKKLSAELEKEIKQIEENKDHRIIFDGFQTHVNAVNGKIHEKHSAIEKTIKPLEASKKEYEQKKESFPEKDSKSLQSHNASKESLKTLNQLCQYAESLKTHKSGDCENILNNFCSGLETFLGFNSDSKGYSGTGIVYSDLDRLCDGVMAFLLGVLESVQSDDAVTKYDGYFDPENQRLNKLLQTLKSSIGQGSGALFNGVDKVSEWLGRYEGEVKGKTQNVTSQLGEIELWRNEDYDDVSKPSGKLDNWIKSLSRPLEKSQEAVKALKYVDNELRSNLDPHVKLMHNAVGAFYVNAILGVNDLHATCSSISGGINSIQGAVIAEALQQGDECVRRLTNEFETRIQKPMDHVKRKLEAAQETLAKWIGKAQEVVGKAIIKCDAILGKLEKDGSSATERKAVEQAAEALQRKADELREKAFKAKEEVNRLVSQALGAVKEMDEKLKEDLYRVKKAVGDKVTGIRDKIGELYKAVKEGKRSGVVSEGDKKIAKVIGDIQGNVAAIKGDSGSTGLAGIVSGVNMYAMKFAKNTFENSVLNGWSCRWDSHDVC</sequence>
<dbReference type="PANTHER" id="PTHR18976:SF34">
    <property type="entry name" value="LIPID-BINDING PROTEIN"/>
    <property type="match status" value="1"/>
</dbReference>
<dbReference type="AlphaFoldDB" id="A0A2H6K892"/>
<dbReference type="InterPro" id="IPR050163">
    <property type="entry name" value="Apolipoprotein_A1/A4/E"/>
</dbReference>
<evidence type="ECO:0000313" key="4">
    <source>
        <dbReference type="Proteomes" id="UP000236319"/>
    </source>
</evidence>
<dbReference type="RefSeq" id="XP_028865454.1">
    <property type="nucleotide sequence ID" value="XM_029009621.1"/>
</dbReference>
<feature type="compositionally biased region" description="Basic and acidic residues" evidence="2">
    <location>
        <begin position="245"/>
        <end position="259"/>
    </location>
</feature>
<feature type="region of interest" description="Disordered" evidence="2">
    <location>
        <begin position="245"/>
        <end position="265"/>
    </location>
</feature>
<keyword evidence="4" id="KW-1185">Reference proteome</keyword>
<protein>
    <recommendedName>
        <fullName evidence="5">Extracellular matrix-binding ebh</fullName>
    </recommendedName>
</protein>
<evidence type="ECO:0000256" key="1">
    <source>
        <dbReference type="SAM" id="Coils"/>
    </source>
</evidence>
<dbReference type="PANTHER" id="PTHR18976">
    <property type="entry name" value="APOLIPOPROTEIN"/>
    <property type="match status" value="1"/>
</dbReference>
<gene>
    <name evidence="3" type="ORF">BOVATA_007040</name>
</gene>